<proteinExistence type="predicted"/>
<sequence>MYNRFLLIYIIISILLVNDLNAIVFDRRNSNNQDIFEYYFLIAPIERPGFGSLITVGSIVNNLPVPWIENGKFNLIGGFGKGKGENEFEGQDIDAYGL</sequence>
<name>A0A382VJA6_9ZZZZ</name>
<evidence type="ECO:0000313" key="1">
    <source>
        <dbReference type="EMBL" id="SVD45981.1"/>
    </source>
</evidence>
<organism evidence="1">
    <name type="scientific">marine metagenome</name>
    <dbReference type="NCBI Taxonomy" id="408172"/>
    <lineage>
        <taxon>unclassified sequences</taxon>
        <taxon>metagenomes</taxon>
        <taxon>ecological metagenomes</taxon>
    </lineage>
</organism>
<feature type="non-terminal residue" evidence="1">
    <location>
        <position position="98"/>
    </location>
</feature>
<accession>A0A382VJA6</accession>
<reference evidence="1" key="1">
    <citation type="submission" date="2018-05" db="EMBL/GenBank/DDBJ databases">
        <authorList>
            <person name="Lanie J.A."/>
            <person name="Ng W.-L."/>
            <person name="Kazmierczak K.M."/>
            <person name="Andrzejewski T.M."/>
            <person name="Davidsen T.M."/>
            <person name="Wayne K.J."/>
            <person name="Tettelin H."/>
            <person name="Glass J.I."/>
            <person name="Rusch D."/>
            <person name="Podicherti R."/>
            <person name="Tsui H.-C.T."/>
            <person name="Winkler M.E."/>
        </authorList>
    </citation>
    <scope>NUCLEOTIDE SEQUENCE</scope>
</reference>
<dbReference type="AlphaFoldDB" id="A0A382VJA6"/>
<gene>
    <name evidence="1" type="ORF">METZ01_LOCUS398835</name>
</gene>
<dbReference type="EMBL" id="UINC01152028">
    <property type="protein sequence ID" value="SVD45981.1"/>
    <property type="molecule type" value="Genomic_DNA"/>
</dbReference>
<protein>
    <submittedName>
        <fullName evidence="1">Uncharacterized protein</fullName>
    </submittedName>
</protein>